<evidence type="ECO:0000256" key="2">
    <source>
        <dbReference type="ARBA" id="ARBA00023002"/>
    </source>
</evidence>
<dbReference type="SUPFAM" id="SSF51735">
    <property type="entry name" value="NAD(P)-binding Rossmann-fold domains"/>
    <property type="match status" value="1"/>
</dbReference>
<dbReference type="PANTHER" id="PTHR43639:SF1">
    <property type="entry name" value="SHORT-CHAIN DEHYDROGENASE_REDUCTASE FAMILY PROTEIN"/>
    <property type="match status" value="1"/>
</dbReference>
<reference evidence="3 4" key="1">
    <citation type="submission" date="2020-01" db="EMBL/GenBank/DDBJ databases">
        <title>Ponticoccus aerotolerans gen. nov., sp. nov., an anaerobic bacterium and proposal of Ponticoccusceae fam. nov., Ponticoccusles ord. nov. and Ponticoccuse classis nov. in the phylum Kiritimatiellaeota.</title>
        <authorList>
            <person name="Zhou L.Y."/>
            <person name="Du Z.J."/>
        </authorList>
    </citation>
    <scope>NUCLEOTIDE SEQUENCE [LARGE SCALE GENOMIC DNA]</scope>
    <source>
        <strain evidence="3 4">S-5007</strain>
    </source>
</reference>
<dbReference type="AlphaFoldDB" id="A0A6P1M262"/>
<keyword evidence="4" id="KW-1185">Reference proteome</keyword>
<dbReference type="Proteomes" id="UP000464954">
    <property type="component" value="Chromosome"/>
</dbReference>
<dbReference type="PRINTS" id="PR00080">
    <property type="entry name" value="SDRFAMILY"/>
</dbReference>
<dbReference type="PRINTS" id="PR00081">
    <property type="entry name" value="GDHRDH"/>
</dbReference>
<comment type="similarity">
    <text evidence="1">Belongs to the short-chain dehydrogenases/reductases (SDR) family.</text>
</comment>
<name>A0A6P1M262_9BACT</name>
<sequence>MDLNGKRALVTGGAVRIGRAISEALADAGAEVIVHFRSSEKAAKALGPNVIQADLDDPAQCENLIQKASERFGPLDILVNNAAVFHQCSLRESTQEAVLKELQPNLFAPLTLIREFAKQKRPGKIINLLDRRITSHDTAYVPYMLSKKSLEELTKLAALELAPETTVNAIAPGAVLPPPDKKDDTTWEPAGVIPLDKRPAPKDIANAVVYLLETDIITGQTLFIDGGQHLTG</sequence>
<dbReference type="Gene3D" id="3.40.50.720">
    <property type="entry name" value="NAD(P)-binding Rossmann-like Domain"/>
    <property type="match status" value="1"/>
</dbReference>
<dbReference type="InterPro" id="IPR036291">
    <property type="entry name" value="NAD(P)-bd_dom_sf"/>
</dbReference>
<dbReference type="EMBL" id="CP047593">
    <property type="protein sequence ID" value="QHI68202.1"/>
    <property type="molecule type" value="Genomic_DNA"/>
</dbReference>
<gene>
    <name evidence="3" type="ORF">GT409_01630</name>
</gene>
<organism evidence="3 4">
    <name type="scientific">Tichowtungia aerotolerans</name>
    <dbReference type="NCBI Taxonomy" id="2697043"/>
    <lineage>
        <taxon>Bacteria</taxon>
        <taxon>Pseudomonadati</taxon>
        <taxon>Kiritimatiellota</taxon>
        <taxon>Tichowtungiia</taxon>
        <taxon>Tichowtungiales</taxon>
        <taxon>Tichowtungiaceae</taxon>
        <taxon>Tichowtungia</taxon>
    </lineage>
</organism>
<protein>
    <submittedName>
        <fullName evidence="3">SDR family oxidoreductase</fullName>
    </submittedName>
</protein>
<dbReference type="InterPro" id="IPR002347">
    <property type="entry name" value="SDR_fam"/>
</dbReference>
<dbReference type="PANTHER" id="PTHR43639">
    <property type="entry name" value="OXIDOREDUCTASE, SHORT-CHAIN DEHYDROGENASE/REDUCTASE FAMILY (AFU_ORTHOLOGUE AFUA_5G02870)"/>
    <property type="match status" value="1"/>
</dbReference>
<evidence type="ECO:0000313" key="3">
    <source>
        <dbReference type="EMBL" id="QHI68202.1"/>
    </source>
</evidence>
<dbReference type="RefSeq" id="WP_160626294.1">
    <property type="nucleotide sequence ID" value="NZ_CP047593.1"/>
</dbReference>
<dbReference type="GO" id="GO:0016491">
    <property type="term" value="F:oxidoreductase activity"/>
    <property type="evidence" value="ECO:0007669"/>
    <property type="project" value="UniProtKB-KW"/>
</dbReference>
<proteinExistence type="inferred from homology"/>
<dbReference type="KEGG" id="taer:GT409_01630"/>
<evidence type="ECO:0000313" key="4">
    <source>
        <dbReference type="Proteomes" id="UP000464954"/>
    </source>
</evidence>
<keyword evidence="2" id="KW-0560">Oxidoreductase</keyword>
<evidence type="ECO:0000256" key="1">
    <source>
        <dbReference type="ARBA" id="ARBA00006484"/>
    </source>
</evidence>
<accession>A0A6P1M262</accession>
<dbReference type="Pfam" id="PF13561">
    <property type="entry name" value="adh_short_C2"/>
    <property type="match status" value="1"/>
</dbReference>